<gene>
    <name evidence="4" type="primary">cgkA</name>
    <name evidence="4" type="ORF">VCE7224_02909</name>
</gene>
<feature type="signal peptide" evidence="2">
    <location>
        <begin position="1"/>
        <end position="28"/>
    </location>
</feature>
<feature type="domain" description="BIG2" evidence="3">
    <location>
        <begin position="737"/>
        <end position="811"/>
    </location>
</feature>
<keyword evidence="4" id="KW-0378">Hydrolase</keyword>
<dbReference type="InterPro" id="IPR013517">
    <property type="entry name" value="FG-GAP"/>
</dbReference>
<dbReference type="GO" id="GO:0033918">
    <property type="term" value="F:kappa-carrageenase activity"/>
    <property type="evidence" value="ECO:0007669"/>
    <property type="project" value="UniProtKB-EC"/>
</dbReference>
<feature type="chain" id="PRO_5008676627" evidence="2">
    <location>
        <begin position="29"/>
        <end position="1034"/>
    </location>
</feature>
<keyword evidence="5" id="KW-1185">Reference proteome</keyword>
<keyword evidence="4" id="KW-0326">Glycosidase</keyword>
<dbReference type="Proteomes" id="UP000092819">
    <property type="component" value="Unassembled WGS sequence"/>
</dbReference>
<dbReference type="EC" id="3.2.1.83" evidence="4"/>
<dbReference type="SMART" id="SM00635">
    <property type="entry name" value="BID_2"/>
    <property type="match status" value="2"/>
</dbReference>
<evidence type="ECO:0000256" key="1">
    <source>
        <dbReference type="ARBA" id="ARBA00022729"/>
    </source>
</evidence>
<accession>A0A1C3JGG8</accession>
<dbReference type="InterPro" id="IPR003343">
    <property type="entry name" value="Big_2"/>
</dbReference>
<dbReference type="PANTHER" id="PTHR16026:SF0">
    <property type="entry name" value="CARTILAGE ACIDIC PROTEIN 1"/>
    <property type="match status" value="1"/>
</dbReference>
<evidence type="ECO:0000313" key="4">
    <source>
        <dbReference type="EMBL" id="SBT14147.1"/>
    </source>
</evidence>
<dbReference type="Pfam" id="PF07593">
    <property type="entry name" value="UnbV_ASPIC"/>
    <property type="match status" value="1"/>
</dbReference>
<dbReference type="InterPro" id="IPR027039">
    <property type="entry name" value="Crtac1"/>
</dbReference>
<dbReference type="EMBL" id="FLQZ01000063">
    <property type="protein sequence ID" value="SBT14147.1"/>
    <property type="molecule type" value="Genomic_DNA"/>
</dbReference>
<dbReference type="InterPro" id="IPR011519">
    <property type="entry name" value="UnbV_ASPIC"/>
</dbReference>
<dbReference type="SUPFAM" id="SSF69318">
    <property type="entry name" value="Integrin alpha N-terminal domain"/>
    <property type="match status" value="2"/>
</dbReference>
<evidence type="ECO:0000256" key="2">
    <source>
        <dbReference type="SAM" id="SignalP"/>
    </source>
</evidence>
<proteinExistence type="predicted"/>
<dbReference type="Gene3D" id="2.130.10.130">
    <property type="entry name" value="Integrin alpha, N-terminal"/>
    <property type="match status" value="1"/>
</dbReference>
<sequence length="1034" mass="114382">MKEYKKNVLTLSLLGLLCILPVTSSASNAPVIVKPNHPLEFNETIDSAVKRLVLELDNQGEYATVSVYAGEQLLVDNMNVPSKGKQTISALVKFSNLGQVTLKVKSLTSSLVIHRLSLETVDDLIVPYYEDISVKAGLDKVSSLKYGGPSVVDINNNGFYDFVVNNHNEESSKLYWNNGDGTVTKHNKDLSRWYMHDLHGTSFADYDNDGDLDLILAQGGGNGRNPSRNNFYHNNNGEFVLYTGDVGIERGARGRGSKWGDFNKDGKLDFVMINERGLYKETPQHHFYENVGNGKFELRSVEGIENATPERALITDLNNDGIDDIILYGHRDAMSVWLGNGDFTFTNITSQFPKALRDAKQISAVVDLDIDNNGRTDLYFARGNEFEHGRGEAPSVDFDPETKQFSIKPRPYFGKDQWQFTANGPLKLDNYYFLGQNGFRHKDYPIFLGKDKLATAVPSGGEFEFSAEDAHGWPDDINKSGVYFGHIGNGQWKAALVRKGDIFWAYKFNLTGVTSYDLDFTPENRNLRDFLIRNDGDKFVDVSEEWQIPRGGNAQGVTTGDFNNNGKQDLLVYRWGNVNHRISDLMLLNNNGRFEAVTMHGASDVGGPGYGDMGQAFDFDMNGRTDILSGSEFGEWYLYSNQTEGIGNYALVRVGYSPKDNIDPIAATVTVKTADGKWRKRVGSAGEIFSQSLLNIVHFGVGDAKEIESIVVTWRNGESVEFNNKPVNKQYYTDQLDPESLSIESPFEHIRENTELSLRTIPSPINSDASVVWSSDNNDVLVVTQDGVVSAVGHTGQSATISASSQVTDLNTSRTFELVDWYPNPIQSLVISPEKTTLIEGETMTLDVAVAPAQADDETLSWSSSDDAIATVSSDGVINALSAGEVTIIVQSKVNTTIESATVLTVEPNIEGFVSIVGSDVYAQQPIVIKDNMTVKVDYHAGTENKVISADEGGLRIWLRHFQRKWLPQRDIVLVEAEAIDTESGHASFTIPLEGVVPTNELPEGHFYSLRATFTASDGTMHSHEIYPLNFVAK</sequence>
<dbReference type="SUPFAM" id="SSF49373">
    <property type="entry name" value="Invasin/intimin cell-adhesion fragments"/>
    <property type="match status" value="1"/>
</dbReference>
<name>A0A1C3JGG8_9VIBR</name>
<dbReference type="RefSeq" id="WP_083994335.1">
    <property type="nucleotide sequence ID" value="NZ_AP025464.1"/>
</dbReference>
<dbReference type="PANTHER" id="PTHR16026">
    <property type="entry name" value="CARTILAGE ACIDIC PROTEIN 1"/>
    <property type="match status" value="1"/>
</dbReference>
<reference evidence="5" key="1">
    <citation type="submission" date="2016-06" db="EMBL/GenBank/DDBJ databases">
        <authorList>
            <person name="Rodrigo-Torres L."/>
            <person name="Arahal D.R."/>
        </authorList>
    </citation>
    <scope>NUCLEOTIDE SEQUENCE [LARGE SCALE GENOMIC DNA]</scope>
    <source>
        <strain evidence="5">CECT 7224</strain>
    </source>
</reference>
<organism evidence="4 5">
    <name type="scientific">Vibrio celticus</name>
    <dbReference type="NCBI Taxonomy" id="446372"/>
    <lineage>
        <taxon>Bacteria</taxon>
        <taxon>Pseudomonadati</taxon>
        <taxon>Pseudomonadota</taxon>
        <taxon>Gammaproteobacteria</taxon>
        <taxon>Vibrionales</taxon>
        <taxon>Vibrionaceae</taxon>
        <taxon>Vibrio</taxon>
    </lineage>
</organism>
<keyword evidence="1 2" id="KW-0732">Signal</keyword>
<dbReference type="InterPro" id="IPR008964">
    <property type="entry name" value="Invasin/intimin_cell_adhesion"/>
</dbReference>
<dbReference type="Pfam" id="PF13517">
    <property type="entry name" value="FG-GAP_3"/>
    <property type="match status" value="2"/>
</dbReference>
<protein>
    <submittedName>
        <fullName evidence="4">Kappa-carrageenase</fullName>
        <ecNumber evidence="4">3.2.1.83</ecNumber>
    </submittedName>
</protein>
<dbReference type="AlphaFoldDB" id="A0A1C3JGG8"/>
<dbReference type="InterPro" id="IPR028994">
    <property type="entry name" value="Integrin_alpha_N"/>
</dbReference>
<evidence type="ECO:0000313" key="5">
    <source>
        <dbReference type="Proteomes" id="UP000092819"/>
    </source>
</evidence>
<dbReference type="Gene3D" id="2.60.40.1080">
    <property type="match status" value="2"/>
</dbReference>
<feature type="domain" description="BIG2" evidence="3">
    <location>
        <begin position="825"/>
        <end position="902"/>
    </location>
</feature>
<dbReference type="Pfam" id="PF02368">
    <property type="entry name" value="Big_2"/>
    <property type="match status" value="1"/>
</dbReference>
<evidence type="ECO:0000259" key="3">
    <source>
        <dbReference type="SMART" id="SM00635"/>
    </source>
</evidence>